<dbReference type="RefSeq" id="WP_142607349.1">
    <property type="nucleotide sequence ID" value="NZ_VDGG01000018.1"/>
</dbReference>
<reference evidence="1 2" key="1">
    <citation type="submission" date="2019-05" db="EMBL/GenBank/DDBJ databases">
        <title>Psychrobacillus vulpis sp. nov., a new species isolated from feces of a red fox that inhabits in The Tablas de Daimiel Natural Park, Albacete, Spain.</title>
        <authorList>
            <person name="Rodriguez M."/>
            <person name="Reina J.C."/>
            <person name="Bejar V."/>
            <person name="Llamas I."/>
        </authorList>
    </citation>
    <scope>NUCLEOTIDE SEQUENCE [LARGE SCALE GENOMIC DNA]</scope>
    <source>
        <strain evidence="1 2">NHI-2</strain>
    </source>
</reference>
<sequence>MVDEICYWCGEKAVSMEHVPPKCIFPEDKDVKEIFEGNFRKNLITVPACDLHNLKKSNLDEYLMAILSAKVGNNGLAYVQTKTKLQRSLKRNNNLLDIEKNEVIKIGEKEFPVSWVKLDNEKLKFSLESIARGLYFDENKQNFNGKVLVLSNIFNNKDYPKEMKFNKNSIGLIENERPSWRTVVSGENKKVFTYQFSPIDGFKCQTLILTFFERINIYVILNGMTDVDRERYENHFNFIGKVLWEE</sequence>
<evidence type="ECO:0000313" key="1">
    <source>
        <dbReference type="EMBL" id="TQR14733.1"/>
    </source>
</evidence>
<dbReference type="EMBL" id="VDGG01000018">
    <property type="protein sequence ID" value="TQR14733.1"/>
    <property type="molecule type" value="Genomic_DNA"/>
</dbReference>
<proteinExistence type="predicted"/>
<accession>A0A544TBB6</accession>
<dbReference type="OrthoDB" id="2081179at2"/>
<dbReference type="AlphaFoldDB" id="A0A544TBB6"/>
<comment type="caution">
    <text evidence="1">The sequence shown here is derived from an EMBL/GenBank/DDBJ whole genome shotgun (WGS) entry which is preliminary data.</text>
</comment>
<evidence type="ECO:0000313" key="2">
    <source>
        <dbReference type="Proteomes" id="UP000318937"/>
    </source>
</evidence>
<dbReference type="Proteomes" id="UP000318937">
    <property type="component" value="Unassembled WGS sequence"/>
</dbReference>
<name>A0A544TBB6_9BACI</name>
<keyword evidence="2" id="KW-1185">Reference proteome</keyword>
<organism evidence="1 2">
    <name type="scientific">Psychrobacillus soli</name>
    <dbReference type="NCBI Taxonomy" id="1543965"/>
    <lineage>
        <taxon>Bacteria</taxon>
        <taxon>Bacillati</taxon>
        <taxon>Bacillota</taxon>
        <taxon>Bacilli</taxon>
        <taxon>Bacillales</taxon>
        <taxon>Bacillaceae</taxon>
        <taxon>Psychrobacillus</taxon>
    </lineage>
</organism>
<protein>
    <recommendedName>
        <fullName evidence="3">HNH endonuclease</fullName>
    </recommendedName>
</protein>
<gene>
    <name evidence="1" type="ORF">FG383_10455</name>
</gene>
<evidence type="ECO:0008006" key="3">
    <source>
        <dbReference type="Google" id="ProtNLM"/>
    </source>
</evidence>